<dbReference type="Proteomes" id="UP000022910">
    <property type="component" value="Unassembled WGS sequence"/>
</dbReference>
<organism evidence="1 2">
    <name type="scientific">Rhizophagus irregularis (strain DAOM 197198w)</name>
    <name type="common">Glomus intraradices</name>
    <dbReference type="NCBI Taxonomy" id="1432141"/>
    <lineage>
        <taxon>Eukaryota</taxon>
        <taxon>Fungi</taxon>
        <taxon>Fungi incertae sedis</taxon>
        <taxon>Mucoromycota</taxon>
        <taxon>Glomeromycotina</taxon>
        <taxon>Glomeromycetes</taxon>
        <taxon>Glomerales</taxon>
        <taxon>Glomeraceae</taxon>
        <taxon>Rhizophagus</taxon>
    </lineage>
</organism>
<gene>
    <name evidence="1" type="ORF">RirG_065660</name>
</gene>
<name>A0A015JTA4_RHIIW</name>
<dbReference type="HOGENOM" id="CLU_2723518_0_0_1"/>
<keyword evidence="2" id="KW-1185">Reference proteome</keyword>
<dbReference type="AlphaFoldDB" id="A0A015JTA4"/>
<proteinExistence type="predicted"/>
<reference evidence="1 2" key="1">
    <citation type="submission" date="2014-02" db="EMBL/GenBank/DDBJ databases">
        <title>Single nucleus genome sequencing reveals high similarity among nuclei of an endomycorrhizal fungus.</title>
        <authorList>
            <person name="Lin K."/>
            <person name="Geurts R."/>
            <person name="Zhang Z."/>
            <person name="Limpens E."/>
            <person name="Saunders D.G."/>
            <person name="Mu D."/>
            <person name="Pang E."/>
            <person name="Cao H."/>
            <person name="Cha H."/>
            <person name="Lin T."/>
            <person name="Zhou Q."/>
            <person name="Shang Y."/>
            <person name="Li Y."/>
            <person name="Ivanov S."/>
            <person name="Sharma T."/>
            <person name="Velzen R.V."/>
            <person name="Ruijter N.D."/>
            <person name="Aanen D.K."/>
            <person name="Win J."/>
            <person name="Kamoun S."/>
            <person name="Bisseling T."/>
            <person name="Huang S."/>
        </authorList>
    </citation>
    <scope>NUCLEOTIDE SEQUENCE [LARGE SCALE GENOMIC DNA]</scope>
    <source>
        <strain evidence="2">DAOM197198w</strain>
    </source>
</reference>
<evidence type="ECO:0000313" key="2">
    <source>
        <dbReference type="Proteomes" id="UP000022910"/>
    </source>
</evidence>
<dbReference type="EMBL" id="JEMT01015008">
    <property type="protein sequence ID" value="EXX72822.1"/>
    <property type="molecule type" value="Genomic_DNA"/>
</dbReference>
<protein>
    <submittedName>
        <fullName evidence="1">Uncharacterized protein</fullName>
    </submittedName>
</protein>
<comment type="caution">
    <text evidence="1">The sequence shown here is derived from an EMBL/GenBank/DDBJ whole genome shotgun (WGS) entry which is preliminary data.</text>
</comment>
<sequence>MVESYNCLRLDNSYVFQVEVYKNKNDNDDKKIFKIDGDEIPFEKLRVGQLANLISNNEEFGKPDVLNLWQLS</sequence>
<accession>A0A015JTA4</accession>
<evidence type="ECO:0000313" key="1">
    <source>
        <dbReference type="EMBL" id="EXX72822.1"/>
    </source>
</evidence>